<comment type="caution">
    <text evidence="2">The sequence shown here is derived from an EMBL/GenBank/DDBJ whole genome shotgun (WGS) entry which is preliminary data.</text>
</comment>
<organism evidence="2 3">
    <name type="scientific">Oedothorax gibbosus</name>
    <dbReference type="NCBI Taxonomy" id="931172"/>
    <lineage>
        <taxon>Eukaryota</taxon>
        <taxon>Metazoa</taxon>
        <taxon>Ecdysozoa</taxon>
        <taxon>Arthropoda</taxon>
        <taxon>Chelicerata</taxon>
        <taxon>Arachnida</taxon>
        <taxon>Araneae</taxon>
        <taxon>Araneomorphae</taxon>
        <taxon>Entelegynae</taxon>
        <taxon>Araneoidea</taxon>
        <taxon>Linyphiidae</taxon>
        <taxon>Erigoninae</taxon>
        <taxon>Oedothorax</taxon>
    </lineage>
</organism>
<sequence length="649" mass="71483">MEKNSSDKNSGSDREENNDNGEISSTSPFNSNNFCNSCCSCDNNVGTDCERRILNPVIAEDIPAPGRARSQKLDVLKCMSLARTNREQEAIHNVLQFIEALTYSNSFVRRYNMPGYFCHQCSIGENCDCYVEDQCHLSQVGCSCGRCSDDSSTSGSSTCSLCDNTDECPSADHTGRARTQSLRNRRRRERRRNSRLNSRNSAENPKRNENMKHRECDSKSACAQPRQSNFIPRVPQRNLYENSTSREGQRNNTFHCSVNDCDADSSVECSYPLLANRSSPICNIPNCRDYYRSFHDAQTSSPLDPSIRIRGAQESTTTSSDECICELYGKSGEDISCHCWRPQAPPPRITITAATTSSDTEEQRNNAVHSSVNDCDADSSVECSYPLLANHSTSIGNIPNRDDCYSMFHGAQTPFVCYIPNCNIGTAQESTTTSSDECICELYGKSGEDVPCHCWRPQGPRPRITITAATTSSDTEGQRNNVVHGSVNECDTDSSVECSYPLLDNHSPSTGNIPNRHACYGMCPGVQPSSTSCIPDCKARIVAGSTSSDNQCICGVNRCCGEDIPCRCWGPLETSRRGRGDGKSSSKSSSEETRDCILTSSEECCSSNCHCAQCRYPTRINVSENSEESSEDCAKDQKGDDPESKKNLI</sequence>
<keyword evidence="3" id="KW-1185">Reference proteome</keyword>
<feature type="region of interest" description="Disordered" evidence="1">
    <location>
        <begin position="1"/>
        <end position="25"/>
    </location>
</feature>
<protein>
    <submittedName>
        <fullName evidence="2">Uncharacterized protein</fullName>
    </submittedName>
</protein>
<gene>
    <name evidence="2" type="ORF">JTE90_010386</name>
</gene>
<dbReference type="AlphaFoldDB" id="A0AAV6W011"/>
<dbReference type="Proteomes" id="UP000827092">
    <property type="component" value="Unassembled WGS sequence"/>
</dbReference>
<evidence type="ECO:0000256" key="1">
    <source>
        <dbReference type="SAM" id="MobiDB-lite"/>
    </source>
</evidence>
<dbReference type="EMBL" id="JAFNEN010000001">
    <property type="protein sequence ID" value="KAG8202015.1"/>
    <property type="molecule type" value="Genomic_DNA"/>
</dbReference>
<feature type="compositionally biased region" description="Basic and acidic residues" evidence="1">
    <location>
        <begin position="204"/>
        <end position="218"/>
    </location>
</feature>
<name>A0AAV6W011_9ARAC</name>
<evidence type="ECO:0000313" key="2">
    <source>
        <dbReference type="EMBL" id="KAG8202015.1"/>
    </source>
</evidence>
<feature type="compositionally biased region" description="Basic and acidic residues" evidence="1">
    <location>
        <begin position="1"/>
        <end position="17"/>
    </location>
</feature>
<feature type="compositionally biased region" description="Basic and acidic residues" evidence="1">
    <location>
        <begin position="632"/>
        <end position="649"/>
    </location>
</feature>
<evidence type="ECO:0000313" key="3">
    <source>
        <dbReference type="Proteomes" id="UP000827092"/>
    </source>
</evidence>
<feature type="region of interest" description="Disordered" evidence="1">
    <location>
        <begin position="622"/>
        <end position="649"/>
    </location>
</feature>
<feature type="compositionally biased region" description="Basic residues" evidence="1">
    <location>
        <begin position="183"/>
        <end position="194"/>
    </location>
</feature>
<feature type="region of interest" description="Disordered" evidence="1">
    <location>
        <begin position="170"/>
        <end position="224"/>
    </location>
</feature>
<accession>A0AAV6W011</accession>
<reference evidence="2 3" key="1">
    <citation type="journal article" date="2022" name="Nat. Ecol. Evol.">
        <title>A masculinizing supergene underlies an exaggerated male reproductive morph in a spider.</title>
        <authorList>
            <person name="Hendrickx F."/>
            <person name="De Corte Z."/>
            <person name="Sonet G."/>
            <person name="Van Belleghem S.M."/>
            <person name="Kostlbacher S."/>
            <person name="Vangestel C."/>
        </authorList>
    </citation>
    <scope>NUCLEOTIDE SEQUENCE [LARGE SCALE GENOMIC DNA]</scope>
    <source>
        <strain evidence="2">W744_W776</strain>
    </source>
</reference>
<proteinExistence type="predicted"/>